<keyword evidence="1" id="KW-0328">Glycosyltransferase</keyword>
<keyword evidence="4" id="KW-1185">Reference proteome</keyword>
<accession>A0ABV6CWZ4</accession>
<comment type="caution">
    <text evidence="3">The sequence shown here is derived from an EMBL/GenBank/DDBJ whole genome shotgun (WGS) entry which is preliminary data.</text>
</comment>
<sequence length="264" mass="29147">MARVLETAEFYTQPGTLYVGGLPIVRLTSEQMCQVMVHDTARARTGLLKRPRVITSANGNTIAMYHSQSAFRALIDQMDVINADGMPLVVASRLFCTHPLPERLATTDFILDASRTAARSDLRFYFLGARPGVAARAADHLRAQFPGLQVVGTRHGYFEHGELAGICAEVRESGADVLWLGLGCGLQEAIALECRDQLPGLGWIHTCGGLFDYYGAGVSRAPVWMRKAALEWAYRGAREPLRLGWRYLTTNPSAFWHLATKTHD</sequence>
<gene>
    <name evidence="3" type="ORF">ACFFJC_12510</name>
</gene>
<dbReference type="NCBIfam" id="TIGR00696">
    <property type="entry name" value="wecG_tagA_cpsF"/>
    <property type="match status" value="1"/>
</dbReference>
<dbReference type="InterPro" id="IPR004629">
    <property type="entry name" value="WecG_TagA_CpsF"/>
</dbReference>
<dbReference type="Proteomes" id="UP001589798">
    <property type="component" value="Unassembled WGS sequence"/>
</dbReference>
<evidence type="ECO:0000256" key="1">
    <source>
        <dbReference type="ARBA" id="ARBA00022676"/>
    </source>
</evidence>
<dbReference type="Pfam" id="PF03808">
    <property type="entry name" value="Glyco_tran_WecG"/>
    <property type="match status" value="1"/>
</dbReference>
<keyword evidence="2" id="KW-0808">Transferase</keyword>
<protein>
    <submittedName>
        <fullName evidence="3">WecB/TagA/CpsF family glycosyltransferase</fullName>
    </submittedName>
</protein>
<dbReference type="CDD" id="cd06533">
    <property type="entry name" value="Glyco_transf_WecG_TagA"/>
    <property type="match status" value="1"/>
</dbReference>
<evidence type="ECO:0000313" key="3">
    <source>
        <dbReference type="EMBL" id="MFC0205087.1"/>
    </source>
</evidence>
<proteinExistence type="predicted"/>
<dbReference type="EMBL" id="JBHLWK010000015">
    <property type="protein sequence ID" value="MFC0205087.1"/>
    <property type="molecule type" value="Genomic_DNA"/>
</dbReference>
<name>A0ABV6CWZ4_9SPHN</name>
<organism evidence="3 4">
    <name type="scientific">Novosphingobium soli</name>
    <dbReference type="NCBI Taxonomy" id="574956"/>
    <lineage>
        <taxon>Bacteria</taxon>
        <taxon>Pseudomonadati</taxon>
        <taxon>Pseudomonadota</taxon>
        <taxon>Alphaproteobacteria</taxon>
        <taxon>Sphingomonadales</taxon>
        <taxon>Sphingomonadaceae</taxon>
        <taxon>Novosphingobium</taxon>
    </lineage>
</organism>
<dbReference type="RefSeq" id="WP_379487822.1">
    <property type="nucleotide sequence ID" value="NZ_JBHLWK010000015.1"/>
</dbReference>
<dbReference type="PANTHER" id="PTHR34136">
    <property type="match status" value="1"/>
</dbReference>
<dbReference type="PANTHER" id="PTHR34136:SF1">
    <property type="entry name" value="UDP-N-ACETYL-D-MANNOSAMINURONIC ACID TRANSFERASE"/>
    <property type="match status" value="1"/>
</dbReference>
<evidence type="ECO:0000313" key="4">
    <source>
        <dbReference type="Proteomes" id="UP001589798"/>
    </source>
</evidence>
<evidence type="ECO:0000256" key="2">
    <source>
        <dbReference type="ARBA" id="ARBA00022679"/>
    </source>
</evidence>
<reference evidence="3 4" key="1">
    <citation type="submission" date="2024-09" db="EMBL/GenBank/DDBJ databases">
        <authorList>
            <person name="Sun Q."/>
            <person name="Mori K."/>
        </authorList>
    </citation>
    <scope>NUCLEOTIDE SEQUENCE [LARGE SCALE GENOMIC DNA]</scope>
    <source>
        <strain evidence="3 4">CCM 7706</strain>
    </source>
</reference>